<dbReference type="PANTHER" id="PTHR43362">
    <property type="entry name" value="MANNITOL DEHYDROGENASE DSF1-RELATED"/>
    <property type="match status" value="1"/>
</dbReference>
<dbReference type="GO" id="GO:0008926">
    <property type="term" value="F:mannitol-1-phosphate 5-dehydrogenase activity"/>
    <property type="evidence" value="ECO:0007669"/>
    <property type="project" value="UniProtKB-EC"/>
</dbReference>
<proteinExistence type="predicted"/>
<comment type="catalytic activity">
    <reaction evidence="2">
        <text>D-mannitol 1-phosphate + NAD(+) = beta-D-fructose 6-phosphate + NADH + H(+)</text>
        <dbReference type="Rhea" id="RHEA:19661"/>
        <dbReference type="ChEBI" id="CHEBI:15378"/>
        <dbReference type="ChEBI" id="CHEBI:57540"/>
        <dbReference type="ChEBI" id="CHEBI:57634"/>
        <dbReference type="ChEBI" id="CHEBI:57945"/>
        <dbReference type="ChEBI" id="CHEBI:61381"/>
        <dbReference type="EC" id="1.1.1.17"/>
    </reaction>
</comment>
<dbReference type="InterPro" id="IPR008927">
    <property type="entry name" value="6-PGluconate_DH-like_C_sf"/>
</dbReference>
<dbReference type="AlphaFoldDB" id="A0A1M7HKZ2"/>
<dbReference type="PANTHER" id="PTHR43362:SF1">
    <property type="entry name" value="MANNITOL DEHYDROGENASE 2-RELATED"/>
    <property type="match status" value="1"/>
</dbReference>
<dbReference type="InterPro" id="IPR013131">
    <property type="entry name" value="Mannitol_DH_N"/>
</dbReference>
<dbReference type="EMBL" id="FRCR01000003">
    <property type="protein sequence ID" value="SHM29165.1"/>
    <property type="molecule type" value="Genomic_DNA"/>
</dbReference>
<evidence type="ECO:0000256" key="2">
    <source>
        <dbReference type="ARBA" id="ARBA00048615"/>
    </source>
</evidence>
<dbReference type="Pfam" id="PF01232">
    <property type="entry name" value="Mannitol_dh"/>
    <property type="match status" value="1"/>
</dbReference>
<keyword evidence="6" id="KW-1185">Reference proteome</keyword>
<feature type="domain" description="Mannitol dehydrogenase N-terminal" evidence="3">
    <location>
        <begin position="41"/>
        <end position="305"/>
    </location>
</feature>
<dbReference type="InterPro" id="IPR050988">
    <property type="entry name" value="Mannitol_DH/Oxidoreductase"/>
</dbReference>
<accession>A0A1M7HKZ2</accession>
<evidence type="ECO:0000313" key="5">
    <source>
        <dbReference type="EMBL" id="SHM29165.1"/>
    </source>
</evidence>
<reference evidence="6" key="1">
    <citation type="submission" date="2016-11" db="EMBL/GenBank/DDBJ databases">
        <authorList>
            <person name="Varghese N."/>
            <person name="Submissions S."/>
        </authorList>
    </citation>
    <scope>NUCLEOTIDE SEQUENCE [LARGE SCALE GENOMIC DNA]</scope>
    <source>
        <strain evidence="6">DSM 18802</strain>
    </source>
</reference>
<dbReference type="InterPro" id="IPR036291">
    <property type="entry name" value="NAD(P)-bd_dom_sf"/>
</dbReference>
<gene>
    <name evidence="5" type="ORF">SAMN05660826_00693</name>
</gene>
<evidence type="ECO:0000256" key="1">
    <source>
        <dbReference type="ARBA" id="ARBA00023002"/>
    </source>
</evidence>
<dbReference type="SUPFAM" id="SSF51735">
    <property type="entry name" value="NAD(P)-binding Rossmann-fold domains"/>
    <property type="match status" value="1"/>
</dbReference>
<name>A0A1M7HKZ2_9FIRM</name>
<evidence type="ECO:0000313" key="6">
    <source>
        <dbReference type="Proteomes" id="UP000184375"/>
    </source>
</evidence>
<dbReference type="OrthoDB" id="271711at2"/>
<dbReference type="InterPro" id="IPR013118">
    <property type="entry name" value="Mannitol_DH_C"/>
</dbReference>
<dbReference type="Pfam" id="PF08125">
    <property type="entry name" value="Mannitol_dh_C"/>
    <property type="match status" value="1"/>
</dbReference>
<dbReference type="STRING" id="447595.SAMN05660826_00693"/>
<keyword evidence="1" id="KW-0560">Oxidoreductase</keyword>
<dbReference type="Gene3D" id="3.40.50.720">
    <property type="entry name" value="NAD(P)-binding Rossmann-like Domain"/>
    <property type="match status" value="1"/>
</dbReference>
<dbReference type="Proteomes" id="UP000184375">
    <property type="component" value="Unassembled WGS sequence"/>
</dbReference>
<evidence type="ECO:0000259" key="3">
    <source>
        <dbReference type="Pfam" id="PF01232"/>
    </source>
</evidence>
<organism evidence="5 6">
    <name type="scientific">Caldanaerovirga acetigignens</name>
    <dbReference type="NCBI Taxonomy" id="447595"/>
    <lineage>
        <taxon>Bacteria</taxon>
        <taxon>Bacillati</taxon>
        <taxon>Bacillota</taxon>
        <taxon>Clostridia</taxon>
        <taxon>Thermosediminibacterales</taxon>
        <taxon>Thermosediminibacteraceae</taxon>
        <taxon>Caldanaerovirga</taxon>
    </lineage>
</organism>
<dbReference type="InterPro" id="IPR013328">
    <property type="entry name" value="6PGD_dom2"/>
</dbReference>
<evidence type="ECO:0000259" key="4">
    <source>
        <dbReference type="Pfam" id="PF08125"/>
    </source>
</evidence>
<dbReference type="Gene3D" id="1.10.1040.10">
    <property type="entry name" value="N-(1-d-carboxylethyl)-l-norvaline Dehydrogenase, domain 2"/>
    <property type="match status" value="1"/>
</dbReference>
<protein>
    <submittedName>
        <fullName evidence="5">Fructuronate reductase</fullName>
    </submittedName>
</protein>
<sequence length="536" mass="61155">MRLSLEELQKNSRFWEERGYILPKFDIAKVREKTLRQPVWIHFGAGNIFRAFLASLQQDLLDNGYHDTGIIACAPFDDEVIKKVYIPYENLTLLVNLNGDGTLEKRVIASIVHALCARENFEEVERFFQNPSLQLVSFTITEKGYALKDAKGEYLPEVLHDVENPDSTPRSTMGMVAKLCYKRFVAGRYPIALVSMDNFAHNGTKLYEAVRFFAERWVEKGTVNSDFLSYLDDKNFISFPWTMIDKITPRPSEKIKKLLQEDGIEGVEIFRTAKGSYVAPFVNAESTGYLVIEDTFPNGRPPLEKAGVIFTDKETVDKVEKMKVCTCLNPLHTVLAVYGCLLGYESIAEEMKDDLLKAFLEKLAYEEALPVVVDPGIINPEEFLKEVLERRFPNPHIPDTPQRIATDTSQKIPIRFGETLKSYLNAGRDIKELKYIPLFFAGWLRYLMGVDDFGRTFEPSPDPMLEELRSRLKTVKIGDRGPFTDVLRPILSDSRIFGIDLFEYGLAQKVESYFKKMVAGENAVRKTLEEVVRGSV</sequence>
<dbReference type="RefSeq" id="WP_073254706.1">
    <property type="nucleotide sequence ID" value="NZ_FRCR01000003.1"/>
</dbReference>
<dbReference type="SUPFAM" id="SSF48179">
    <property type="entry name" value="6-phosphogluconate dehydrogenase C-terminal domain-like"/>
    <property type="match status" value="1"/>
</dbReference>
<feature type="domain" description="Mannitol dehydrogenase C-terminal" evidence="4">
    <location>
        <begin position="316"/>
        <end position="473"/>
    </location>
</feature>